<dbReference type="PROSITE" id="PS51441">
    <property type="entry name" value="CPCD_LIKE"/>
    <property type="match status" value="1"/>
</dbReference>
<dbReference type="Proteomes" id="UP000218785">
    <property type="component" value="Chromosome"/>
</dbReference>
<evidence type="ECO:0000256" key="6">
    <source>
        <dbReference type="PROSITE-ProRule" id="PRU00771"/>
    </source>
</evidence>
<dbReference type="GO" id="GO:0030089">
    <property type="term" value="C:phycobilisome"/>
    <property type="evidence" value="ECO:0007669"/>
    <property type="project" value="UniProtKB-UniRule"/>
</dbReference>
<keyword evidence="10" id="KW-1185">Reference proteome</keyword>
<evidence type="ECO:0000256" key="1">
    <source>
        <dbReference type="ARBA" id="ARBA00004445"/>
    </source>
</evidence>
<evidence type="ECO:0000313" key="9">
    <source>
        <dbReference type="EMBL" id="BAY97527.1"/>
    </source>
</evidence>
<evidence type="ECO:0000313" key="10">
    <source>
        <dbReference type="Proteomes" id="UP000218785"/>
    </source>
</evidence>
<dbReference type="AlphaFoldDB" id="A0A1Z4MVR2"/>
<evidence type="ECO:0000256" key="7">
    <source>
        <dbReference type="SAM" id="MobiDB-lite"/>
    </source>
</evidence>
<feature type="domain" description="CpcD-like" evidence="8">
    <location>
        <begin position="16"/>
        <end position="66"/>
    </location>
</feature>
<dbReference type="InterPro" id="IPR008213">
    <property type="entry name" value="CpcD-like_dom"/>
</dbReference>
<protein>
    <submittedName>
        <fullName evidence="9">Rod linker polypeptide CpcD</fullName>
    </submittedName>
</protein>
<feature type="region of interest" description="Disordered" evidence="7">
    <location>
        <begin position="97"/>
        <end position="144"/>
    </location>
</feature>
<reference evidence="9 10" key="1">
    <citation type="submission" date="2017-06" db="EMBL/GenBank/DDBJ databases">
        <title>Genome sequencing of cyanobaciteial culture collection at National Institute for Environmental Studies (NIES).</title>
        <authorList>
            <person name="Hirose Y."/>
            <person name="Shimura Y."/>
            <person name="Fujisawa T."/>
            <person name="Nakamura Y."/>
            <person name="Kawachi M."/>
        </authorList>
    </citation>
    <scope>NUCLEOTIDE SEQUENCE [LARGE SCALE GENOMIC DNA]</scope>
    <source>
        <strain evidence="9 10">NIES-37</strain>
    </source>
</reference>
<evidence type="ECO:0000256" key="4">
    <source>
        <dbReference type="ARBA" id="ARBA00023078"/>
    </source>
</evidence>
<dbReference type="RefSeq" id="WP_096574567.1">
    <property type="nucleotide sequence ID" value="NZ_CAWNJS010000001.1"/>
</dbReference>
<evidence type="ECO:0000259" key="8">
    <source>
        <dbReference type="PROSITE" id="PS51441"/>
    </source>
</evidence>
<sequence>MATTIIDPGDFSDYSDRQVTIEVTGGCHRALMRKAKYIKTIPYSCLSQTIQGINRLGGKITRVTLSPSHTQVAHIELLQPQSDIVESHVPTSAHYAESPFSSLHHQEQNHSSESCEIKPPTPVKQEPQPIPVFSSGEYSFTEEW</sequence>
<evidence type="ECO:0000256" key="2">
    <source>
        <dbReference type="ARBA" id="ARBA00022549"/>
    </source>
</evidence>
<keyword evidence="5" id="KW-0472">Membrane</keyword>
<dbReference type="EMBL" id="AP018248">
    <property type="protein sequence ID" value="BAY97527.1"/>
    <property type="molecule type" value="Genomic_DNA"/>
</dbReference>
<organism evidence="9 10">
    <name type="scientific">Tolypothrix tenuis PCC 7101</name>
    <dbReference type="NCBI Taxonomy" id="231146"/>
    <lineage>
        <taxon>Bacteria</taxon>
        <taxon>Bacillati</taxon>
        <taxon>Cyanobacteriota</taxon>
        <taxon>Cyanophyceae</taxon>
        <taxon>Nostocales</taxon>
        <taxon>Tolypothrichaceae</taxon>
        <taxon>Tolypothrix</taxon>
    </lineage>
</organism>
<accession>A0A1Z4MVR2</accession>
<gene>
    <name evidence="9" type="primary">cpcD</name>
    <name evidence="9" type="ORF">NIES37_14690</name>
</gene>
<keyword evidence="3 6" id="KW-0605">Phycobilisome</keyword>
<evidence type="ECO:0000256" key="3">
    <source>
        <dbReference type="ARBA" id="ARBA00022738"/>
    </source>
</evidence>
<dbReference type="KEGG" id="ttq:NIES37_14690"/>
<comment type="subcellular location">
    <subcellularLocation>
        <location evidence="1">Cellular thylakoid membrane</location>
        <topology evidence="1">Peripheral membrane protein</topology>
        <orientation evidence="1">Cytoplasmic side</orientation>
    </subcellularLocation>
</comment>
<dbReference type="SMART" id="SM01094">
    <property type="entry name" value="CpcD"/>
    <property type="match status" value="1"/>
</dbReference>
<evidence type="ECO:0000256" key="5">
    <source>
        <dbReference type="ARBA" id="ARBA00023136"/>
    </source>
</evidence>
<keyword evidence="2" id="KW-0042">Antenna complex</keyword>
<dbReference type="GO" id="GO:0031676">
    <property type="term" value="C:plasma membrane-derived thylakoid membrane"/>
    <property type="evidence" value="ECO:0007669"/>
    <property type="project" value="UniProtKB-SubCell"/>
</dbReference>
<feature type="compositionally biased region" description="Basic and acidic residues" evidence="7">
    <location>
        <begin position="104"/>
        <end position="116"/>
    </location>
</feature>
<keyword evidence="4" id="KW-0793">Thylakoid</keyword>
<proteinExistence type="predicted"/>
<dbReference type="Pfam" id="PF01383">
    <property type="entry name" value="CpcD"/>
    <property type="match status" value="1"/>
</dbReference>
<name>A0A1Z4MVR2_9CYAN</name>